<proteinExistence type="predicted"/>
<feature type="non-terminal residue" evidence="2">
    <location>
        <position position="49"/>
    </location>
</feature>
<feature type="region of interest" description="Disordered" evidence="1">
    <location>
        <begin position="1"/>
        <end position="49"/>
    </location>
</feature>
<sequence>MSGISPSVMPIRNSFNQFQNQQPHQPQQQQQFYPNNSWNMSGSVPGNRF</sequence>
<evidence type="ECO:0000313" key="3">
    <source>
        <dbReference type="Proteomes" id="UP000663879"/>
    </source>
</evidence>
<gene>
    <name evidence="2" type="ORF">OXX778_LOCUS23153</name>
</gene>
<keyword evidence="3" id="KW-1185">Reference proteome</keyword>
<accession>A0A814SJU0</accession>
<dbReference type="AlphaFoldDB" id="A0A814SJU0"/>
<evidence type="ECO:0000313" key="2">
    <source>
        <dbReference type="EMBL" id="CAF1147426.1"/>
    </source>
</evidence>
<feature type="compositionally biased region" description="Low complexity" evidence="1">
    <location>
        <begin position="15"/>
        <end position="36"/>
    </location>
</feature>
<organism evidence="2 3">
    <name type="scientific">Brachionus calyciflorus</name>
    <dbReference type="NCBI Taxonomy" id="104777"/>
    <lineage>
        <taxon>Eukaryota</taxon>
        <taxon>Metazoa</taxon>
        <taxon>Spiralia</taxon>
        <taxon>Gnathifera</taxon>
        <taxon>Rotifera</taxon>
        <taxon>Eurotatoria</taxon>
        <taxon>Monogononta</taxon>
        <taxon>Pseudotrocha</taxon>
        <taxon>Ploima</taxon>
        <taxon>Brachionidae</taxon>
        <taxon>Brachionus</taxon>
    </lineage>
</organism>
<dbReference type="Proteomes" id="UP000663879">
    <property type="component" value="Unassembled WGS sequence"/>
</dbReference>
<name>A0A814SJU0_9BILA</name>
<protein>
    <submittedName>
        <fullName evidence="2">Uncharacterized protein</fullName>
    </submittedName>
</protein>
<evidence type="ECO:0000256" key="1">
    <source>
        <dbReference type="SAM" id="MobiDB-lite"/>
    </source>
</evidence>
<reference evidence="2" key="1">
    <citation type="submission" date="2021-02" db="EMBL/GenBank/DDBJ databases">
        <authorList>
            <person name="Nowell W R."/>
        </authorList>
    </citation>
    <scope>NUCLEOTIDE SEQUENCE</scope>
    <source>
        <strain evidence="2">Ploen Becks lab</strain>
    </source>
</reference>
<dbReference type="EMBL" id="CAJNOC010011361">
    <property type="protein sequence ID" value="CAF1147426.1"/>
    <property type="molecule type" value="Genomic_DNA"/>
</dbReference>
<feature type="compositionally biased region" description="Polar residues" evidence="1">
    <location>
        <begin position="37"/>
        <end position="49"/>
    </location>
</feature>
<comment type="caution">
    <text evidence="2">The sequence shown here is derived from an EMBL/GenBank/DDBJ whole genome shotgun (WGS) entry which is preliminary data.</text>
</comment>